<feature type="transmembrane region" description="Helical" evidence="6">
    <location>
        <begin position="79"/>
        <end position="97"/>
    </location>
</feature>
<dbReference type="PANTHER" id="PTHR11654">
    <property type="entry name" value="OLIGOPEPTIDE TRANSPORTER-RELATED"/>
    <property type="match status" value="1"/>
</dbReference>
<accession>A0A835HI72</accession>
<comment type="similarity">
    <text evidence="2">Belongs to the major facilitator superfamily. Proton-dependent oligopeptide transporter (POT/PTR) (TC 2.A.17) family.</text>
</comment>
<feature type="transmembrane region" description="Helical" evidence="6">
    <location>
        <begin position="411"/>
        <end position="429"/>
    </location>
</feature>
<comment type="caution">
    <text evidence="7">The sequence shown here is derived from an EMBL/GenBank/DDBJ whole genome shotgun (WGS) entry which is preliminary data.</text>
</comment>
<sequence>MDILFWIKFRWLRYRGLTAHLYVLGKTLDVQARKALTFDCFLFPGVIFARIYVDYFLSNFVEYFQDNLHFDNTKSAKILNIRDGLAGILGIVGAVLVDVCLTHYGMTFLSSVFYAVGLSLITYGNADRKREMPEIPGRTELKKKIAPVKYEVNKKNFVLIGFLLSGIGKYSLKNSSNSLAKEKEESNESINNPFVSLMKLVLGCDSKIFVFLDSHRYLILLFFVKYATRIFFVLVTTITNIIAIKYGRNEEKWTQTEFLVPTIGFGLVPIMSLFYVNSFVKPTEECGTPLKGVLRVYVAAFRKRNHSSPQHDVHQLYEENTEHPLKHTNSLRFLDKAAIIELSTQPEEERRKWRLCTVTEVEEAKRLLRMFPMCMTFLAYGMVKSIGNTVFIQQGNDMDSTLGHLNIDLPIQTLLLLADISGSGIKGLYVLLLSRRLTGSGEKYGSPIKYGIGIVLATFCCTVAAYIARDKAESERSVFWLTPQFILFGAMSGVTRDGIEGFFREQLPPSLRRYDSVFTDAMIGAGAVFFTVLIYATRSNIDLKHLHSFYSLLTIVSFVILSVYTFVATSYGYQNNEEAHLNA</sequence>
<evidence type="ECO:0000313" key="8">
    <source>
        <dbReference type="Proteomes" id="UP000631114"/>
    </source>
</evidence>
<dbReference type="Gene3D" id="1.20.1250.20">
    <property type="entry name" value="MFS general substrate transporter like domains"/>
    <property type="match status" value="1"/>
</dbReference>
<organism evidence="7 8">
    <name type="scientific">Coptis chinensis</name>
    <dbReference type="NCBI Taxonomy" id="261450"/>
    <lineage>
        <taxon>Eukaryota</taxon>
        <taxon>Viridiplantae</taxon>
        <taxon>Streptophyta</taxon>
        <taxon>Embryophyta</taxon>
        <taxon>Tracheophyta</taxon>
        <taxon>Spermatophyta</taxon>
        <taxon>Magnoliopsida</taxon>
        <taxon>Ranunculales</taxon>
        <taxon>Ranunculaceae</taxon>
        <taxon>Coptidoideae</taxon>
        <taxon>Coptis</taxon>
    </lineage>
</organism>
<keyword evidence="3 6" id="KW-0812">Transmembrane</keyword>
<feature type="transmembrane region" description="Helical" evidence="6">
    <location>
        <begin position="370"/>
        <end position="391"/>
    </location>
</feature>
<evidence type="ECO:0000256" key="2">
    <source>
        <dbReference type="ARBA" id="ARBA00005982"/>
    </source>
</evidence>
<evidence type="ECO:0000256" key="3">
    <source>
        <dbReference type="ARBA" id="ARBA00022692"/>
    </source>
</evidence>
<feature type="transmembrane region" description="Helical" evidence="6">
    <location>
        <begin position="103"/>
        <end position="123"/>
    </location>
</feature>
<keyword evidence="8" id="KW-1185">Reference proteome</keyword>
<feature type="transmembrane region" description="Helical" evidence="6">
    <location>
        <begin position="517"/>
        <end position="537"/>
    </location>
</feature>
<proteinExistence type="inferred from homology"/>
<dbReference type="AlphaFoldDB" id="A0A835HI72"/>
<evidence type="ECO:0000256" key="1">
    <source>
        <dbReference type="ARBA" id="ARBA00004141"/>
    </source>
</evidence>
<comment type="subcellular location">
    <subcellularLocation>
        <location evidence="1">Membrane</location>
        <topology evidence="1">Multi-pass membrane protein</topology>
    </subcellularLocation>
</comment>
<feature type="transmembrane region" description="Helical" evidence="6">
    <location>
        <begin position="450"/>
        <end position="468"/>
    </location>
</feature>
<reference evidence="7 8" key="1">
    <citation type="submission" date="2020-10" db="EMBL/GenBank/DDBJ databases">
        <title>The Coptis chinensis genome and diversification of protoberbering-type alkaloids.</title>
        <authorList>
            <person name="Wang B."/>
            <person name="Shu S."/>
            <person name="Song C."/>
            <person name="Liu Y."/>
        </authorList>
    </citation>
    <scope>NUCLEOTIDE SEQUENCE [LARGE SCALE GENOMIC DNA]</scope>
    <source>
        <strain evidence="7">HL-2020</strain>
        <tissue evidence="7">Leaf</tissue>
    </source>
</reference>
<evidence type="ECO:0000313" key="7">
    <source>
        <dbReference type="EMBL" id="KAF9598797.1"/>
    </source>
</evidence>
<evidence type="ECO:0000256" key="5">
    <source>
        <dbReference type="ARBA" id="ARBA00023136"/>
    </source>
</evidence>
<dbReference type="InterPro" id="IPR036259">
    <property type="entry name" value="MFS_trans_sf"/>
</dbReference>
<gene>
    <name evidence="7" type="ORF">IFM89_031465</name>
</gene>
<protein>
    <submittedName>
        <fullName evidence="7">Uncharacterized protein</fullName>
    </submittedName>
</protein>
<name>A0A835HI72_9MAGN</name>
<dbReference type="GO" id="GO:0016020">
    <property type="term" value="C:membrane"/>
    <property type="evidence" value="ECO:0007669"/>
    <property type="project" value="UniProtKB-SubCell"/>
</dbReference>
<dbReference type="EMBL" id="JADFTS010000007">
    <property type="protein sequence ID" value="KAF9598797.1"/>
    <property type="molecule type" value="Genomic_DNA"/>
</dbReference>
<dbReference type="InterPro" id="IPR000109">
    <property type="entry name" value="POT_fam"/>
</dbReference>
<dbReference type="Pfam" id="PF00854">
    <property type="entry name" value="PTR2"/>
    <property type="match status" value="1"/>
</dbReference>
<feature type="transmembrane region" description="Helical" evidence="6">
    <location>
        <begin position="258"/>
        <end position="276"/>
    </location>
</feature>
<feature type="transmembrane region" description="Helical" evidence="6">
    <location>
        <begin position="217"/>
        <end position="246"/>
    </location>
</feature>
<dbReference type="Proteomes" id="UP000631114">
    <property type="component" value="Unassembled WGS sequence"/>
</dbReference>
<keyword evidence="5 6" id="KW-0472">Membrane</keyword>
<keyword evidence="4 6" id="KW-1133">Transmembrane helix</keyword>
<feature type="transmembrane region" description="Helical" evidence="6">
    <location>
        <begin position="549"/>
        <end position="573"/>
    </location>
</feature>
<dbReference type="OrthoDB" id="1181826at2759"/>
<evidence type="ECO:0000256" key="6">
    <source>
        <dbReference type="SAM" id="Phobius"/>
    </source>
</evidence>
<evidence type="ECO:0000256" key="4">
    <source>
        <dbReference type="ARBA" id="ARBA00022989"/>
    </source>
</evidence>
<dbReference type="GO" id="GO:0022857">
    <property type="term" value="F:transmembrane transporter activity"/>
    <property type="evidence" value="ECO:0007669"/>
    <property type="project" value="InterPro"/>
</dbReference>